<sequence>MATESYEEAIAGLTKLLSQKGDLDGVAAAKINQITAQLKAGRSDSFDPDERIKTGFIHFKKEKFEKNPGLYGETCQKPKPQGEEKAIITPQ</sequence>
<accession>A0AAD7L913</accession>
<dbReference type="EMBL" id="JARAOO010000010">
    <property type="protein sequence ID" value="KAJ7953617.1"/>
    <property type="molecule type" value="Genomic_DNA"/>
</dbReference>
<dbReference type="AlphaFoldDB" id="A0AAD7L913"/>
<evidence type="ECO:0000256" key="1">
    <source>
        <dbReference type="SAM" id="MobiDB-lite"/>
    </source>
</evidence>
<evidence type="ECO:0000313" key="2">
    <source>
        <dbReference type="EMBL" id="KAJ7953617.1"/>
    </source>
</evidence>
<feature type="region of interest" description="Disordered" evidence="1">
    <location>
        <begin position="70"/>
        <end position="91"/>
    </location>
</feature>
<evidence type="ECO:0000313" key="3">
    <source>
        <dbReference type="Proteomes" id="UP001163823"/>
    </source>
</evidence>
<feature type="compositionally biased region" description="Basic and acidic residues" evidence="1">
    <location>
        <begin position="80"/>
        <end position="91"/>
    </location>
</feature>
<dbReference type="KEGG" id="qsa:O6P43_025297"/>
<protein>
    <submittedName>
        <fullName evidence="2">Carbonic anhydrase</fullName>
    </submittedName>
</protein>
<reference evidence="2" key="1">
    <citation type="journal article" date="2023" name="Science">
        <title>Elucidation of the pathway for biosynthesis of saponin adjuvants from the soapbark tree.</title>
        <authorList>
            <person name="Reed J."/>
            <person name="Orme A."/>
            <person name="El-Demerdash A."/>
            <person name="Owen C."/>
            <person name="Martin L.B.B."/>
            <person name="Misra R.C."/>
            <person name="Kikuchi S."/>
            <person name="Rejzek M."/>
            <person name="Martin A.C."/>
            <person name="Harkess A."/>
            <person name="Leebens-Mack J."/>
            <person name="Louveau T."/>
            <person name="Stephenson M.J."/>
            <person name="Osbourn A."/>
        </authorList>
    </citation>
    <scope>NUCLEOTIDE SEQUENCE</scope>
    <source>
        <strain evidence="2">S10</strain>
    </source>
</reference>
<name>A0AAD7L913_QUISA</name>
<gene>
    <name evidence="2" type="ORF">O6P43_025297</name>
</gene>
<dbReference type="Proteomes" id="UP001163823">
    <property type="component" value="Chromosome 10"/>
</dbReference>
<keyword evidence="3" id="KW-1185">Reference proteome</keyword>
<proteinExistence type="predicted"/>
<organism evidence="2 3">
    <name type="scientific">Quillaja saponaria</name>
    <name type="common">Soap bark tree</name>
    <dbReference type="NCBI Taxonomy" id="32244"/>
    <lineage>
        <taxon>Eukaryota</taxon>
        <taxon>Viridiplantae</taxon>
        <taxon>Streptophyta</taxon>
        <taxon>Embryophyta</taxon>
        <taxon>Tracheophyta</taxon>
        <taxon>Spermatophyta</taxon>
        <taxon>Magnoliopsida</taxon>
        <taxon>eudicotyledons</taxon>
        <taxon>Gunneridae</taxon>
        <taxon>Pentapetalae</taxon>
        <taxon>rosids</taxon>
        <taxon>fabids</taxon>
        <taxon>Fabales</taxon>
        <taxon>Quillajaceae</taxon>
        <taxon>Quillaja</taxon>
    </lineage>
</organism>
<comment type="caution">
    <text evidence="2">The sequence shown here is derived from an EMBL/GenBank/DDBJ whole genome shotgun (WGS) entry which is preliminary data.</text>
</comment>